<feature type="transmembrane region" description="Helical" evidence="7">
    <location>
        <begin position="159"/>
        <end position="181"/>
    </location>
</feature>
<sequence length="368" mass="37230">MATRPVRRRTVPDELGIFGVLVVVVAVLAFLSPAFRSIDNALILLLNGAVIAFLALGQTFVLLTGGIDLSTGANIAMSGVLVALYMRGGMPWWLAAIVAVLTGAALGVVNGSLIHFLNIPPFIATFGTMGVASSIPLIITGANSVTVVDPEYSFIGQGYIAGIPVPVVLLVIAVVVASLFLRRTRQGLWIYALGGNRAAARLAGVAVGRTTLLVYGISGACAGMGGVISTSRLMVGFPATGLANELFFSIAAAVVGGVSLFGGIGSVWGAMIGAVLIATVSNGLNVLNVSSYWQSLVIGLIILVGVAVDTYRRSVTRGVRRAARVGAGPTAPSTGTGSGAPPDAAPPSRSEPGPAAGTGVHPPATTPH</sequence>
<feature type="compositionally biased region" description="Low complexity" evidence="6">
    <location>
        <begin position="324"/>
        <end position="352"/>
    </location>
</feature>
<dbReference type="InterPro" id="IPR001851">
    <property type="entry name" value="ABC_transp_permease"/>
</dbReference>
<name>A0A917T906_9ACTN</name>
<reference evidence="8" key="1">
    <citation type="journal article" date="2014" name="Int. J. Syst. Evol. Microbiol.">
        <title>Complete genome sequence of Corynebacterium casei LMG S-19264T (=DSM 44701T), isolated from a smear-ripened cheese.</title>
        <authorList>
            <consortium name="US DOE Joint Genome Institute (JGI-PGF)"/>
            <person name="Walter F."/>
            <person name="Albersmeier A."/>
            <person name="Kalinowski J."/>
            <person name="Ruckert C."/>
        </authorList>
    </citation>
    <scope>NUCLEOTIDE SEQUENCE</scope>
    <source>
        <strain evidence="8">CGMCC 4.7308</strain>
    </source>
</reference>
<dbReference type="GO" id="GO:0005886">
    <property type="term" value="C:plasma membrane"/>
    <property type="evidence" value="ECO:0007669"/>
    <property type="project" value="UniProtKB-SubCell"/>
</dbReference>
<evidence type="ECO:0000313" key="8">
    <source>
        <dbReference type="EMBL" id="GGM14912.1"/>
    </source>
</evidence>
<proteinExistence type="predicted"/>
<keyword evidence="5 7" id="KW-0472">Membrane</keyword>
<feature type="transmembrane region" description="Helical" evidence="7">
    <location>
        <begin position="247"/>
        <end position="280"/>
    </location>
</feature>
<evidence type="ECO:0000256" key="3">
    <source>
        <dbReference type="ARBA" id="ARBA00022692"/>
    </source>
</evidence>
<keyword evidence="2" id="KW-1003">Cell membrane</keyword>
<comment type="subcellular location">
    <subcellularLocation>
        <location evidence="1">Cell membrane</location>
        <topology evidence="1">Multi-pass membrane protein</topology>
    </subcellularLocation>
</comment>
<accession>A0A917T906</accession>
<protein>
    <submittedName>
        <fullName evidence="8">Ribose ABC transporter permease</fullName>
    </submittedName>
</protein>
<keyword evidence="9" id="KW-1185">Reference proteome</keyword>
<evidence type="ECO:0000256" key="5">
    <source>
        <dbReference type="ARBA" id="ARBA00023136"/>
    </source>
</evidence>
<gene>
    <name evidence="8" type="ORF">GCM10011594_38630</name>
</gene>
<evidence type="ECO:0000256" key="1">
    <source>
        <dbReference type="ARBA" id="ARBA00004651"/>
    </source>
</evidence>
<feature type="transmembrane region" description="Helical" evidence="7">
    <location>
        <begin position="292"/>
        <end position="311"/>
    </location>
</feature>
<feature type="transmembrane region" description="Helical" evidence="7">
    <location>
        <begin position="213"/>
        <end position="235"/>
    </location>
</feature>
<comment type="caution">
    <text evidence="8">The sequence shown here is derived from an EMBL/GenBank/DDBJ whole genome shotgun (WGS) entry which is preliminary data.</text>
</comment>
<feature type="transmembrane region" description="Helical" evidence="7">
    <location>
        <begin position="116"/>
        <end position="139"/>
    </location>
</feature>
<organism evidence="8 9">
    <name type="scientific">Nakamurella endophytica</name>
    <dbReference type="NCBI Taxonomy" id="1748367"/>
    <lineage>
        <taxon>Bacteria</taxon>
        <taxon>Bacillati</taxon>
        <taxon>Actinomycetota</taxon>
        <taxon>Actinomycetes</taxon>
        <taxon>Nakamurellales</taxon>
        <taxon>Nakamurellaceae</taxon>
        <taxon>Nakamurella</taxon>
    </lineage>
</organism>
<evidence type="ECO:0000256" key="7">
    <source>
        <dbReference type="SAM" id="Phobius"/>
    </source>
</evidence>
<feature type="transmembrane region" description="Helical" evidence="7">
    <location>
        <begin position="15"/>
        <end position="35"/>
    </location>
</feature>
<dbReference type="EMBL" id="BMNA01000013">
    <property type="protein sequence ID" value="GGM14912.1"/>
    <property type="molecule type" value="Genomic_DNA"/>
</dbReference>
<dbReference type="PANTHER" id="PTHR32196:SF72">
    <property type="entry name" value="RIBOSE IMPORT PERMEASE PROTEIN RBSC"/>
    <property type="match status" value="1"/>
</dbReference>
<dbReference type="Pfam" id="PF02653">
    <property type="entry name" value="BPD_transp_2"/>
    <property type="match status" value="1"/>
</dbReference>
<evidence type="ECO:0000313" key="9">
    <source>
        <dbReference type="Proteomes" id="UP000655208"/>
    </source>
</evidence>
<evidence type="ECO:0000256" key="4">
    <source>
        <dbReference type="ARBA" id="ARBA00022989"/>
    </source>
</evidence>
<feature type="region of interest" description="Disordered" evidence="6">
    <location>
        <begin position="323"/>
        <end position="368"/>
    </location>
</feature>
<dbReference type="Proteomes" id="UP000655208">
    <property type="component" value="Unassembled WGS sequence"/>
</dbReference>
<evidence type="ECO:0000256" key="6">
    <source>
        <dbReference type="SAM" id="MobiDB-lite"/>
    </source>
</evidence>
<dbReference type="RefSeq" id="WP_188944462.1">
    <property type="nucleotide sequence ID" value="NZ_BMNA01000013.1"/>
</dbReference>
<reference evidence="8" key="2">
    <citation type="submission" date="2020-09" db="EMBL/GenBank/DDBJ databases">
        <authorList>
            <person name="Sun Q."/>
            <person name="Zhou Y."/>
        </authorList>
    </citation>
    <scope>NUCLEOTIDE SEQUENCE</scope>
    <source>
        <strain evidence="8">CGMCC 4.7308</strain>
    </source>
</reference>
<keyword evidence="3 7" id="KW-0812">Transmembrane</keyword>
<dbReference type="GO" id="GO:0022857">
    <property type="term" value="F:transmembrane transporter activity"/>
    <property type="evidence" value="ECO:0007669"/>
    <property type="project" value="InterPro"/>
</dbReference>
<keyword evidence="4 7" id="KW-1133">Transmembrane helix</keyword>
<evidence type="ECO:0000256" key="2">
    <source>
        <dbReference type="ARBA" id="ARBA00022475"/>
    </source>
</evidence>
<feature type="transmembrane region" description="Helical" evidence="7">
    <location>
        <begin position="92"/>
        <end position="109"/>
    </location>
</feature>
<dbReference type="AlphaFoldDB" id="A0A917T906"/>
<dbReference type="CDD" id="cd06579">
    <property type="entry name" value="TM_PBP1_transp_AraH_like"/>
    <property type="match status" value="1"/>
</dbReference>
<dbReference type="PANTHER" id="PTHR32196">
    <property type="entry name" value="ABC TRANSPORTER PERMEASE PROTEIN YPHD-RELATED-RELATED"/>
    <property type="match status" value="1"/>
</dbReference>
<feature type="transmembrane region" description="Helical" evidence="7">
    <location>
        <begin position="41"/>
        <end position="62"/>
    </location>
</feature>